<evidence type="ECO:0000313" key="3">
    <source>
        <dbReference type="Proteomes" id="UP000190951"/>
    </source>
</evidence>
<dbReference type="InterPro" id="IPR042070">
    <property type="entry name" value="PucR_C-HTH_sf"/>
</dbReference>
<dbReference type="PANTHER" id="PTHR33744">
    <property type="entry name" value="CARBOHYDRATE DIACID REGULATOR"/>
    <property type="match status" value="1"/>
</dbReference>
<name>A0A1S8LR29_9CLOT</name>
<protein>
    <recommendedName>
        <fullName evidence="1">PucR C-terminal helix-turn-helix domain-containing protein</fullName>
    </recommendedName>
</protein>
<dbReference type="RefSeq" id="WP_077835520.1">
    <property type="nucleotide sequence ID" value="NZ_CP096983.1"/>
</dbReference>
<dbReference type="EMBL" id="CP096983">
    <property type="protein sequence ID" value="URZ12631.1"/>
    <property type="molecule type" value="Genomic_DNA"/>
</dbReference>
<dbReference type="Gene3D" id="1.10.10.2840">
    <property type="entry name" value="PucR C-terminal helix-turn-helix domain"/>
    <property type="match status" value="1"/>
</dbReference>
<accession>A0A1S8LR29</accession>
<proteinExistence type="predicted"/>
<evidence type="ECO:0000313" key="2">
    <source>
        <dbReference type="EMBL" id="URZ12631.1"/>
    </source>
</evidence>
<dbReference type="Pfam" id="PF13556">
    <property type="entry name" value="HTH_30"/>
    <property type="match status" value="1"/>
</dbReference>
<evidence type="ECO:0000259" key="1">
    <source>
        <dbReference type="Pfam" id="PF13556"/>
    </source>
</evidence>
<dbReference type="STRING" id="84029.CROST_41160"/>
<dbReference type="PANTHER" id="PTHR33744:SF15">
    <property type="entry name" value="CARBOHYDRATE DIACID REGULATOR"/>
    <property type="match status" value="1"/>
</dbReference>
<feature type="domain" description="PucR C-terminal helix-turn-helix" evidence="1">
    <location>
        <begin position="348"/>
        <end position="404"/>
    </location>
</feature>
<dbReference type="InterPro" id="IPR025736">
    <property type="entry name" value="PucR_C-HTH_dom"/>
</dbReference>
<dbReference type="KEGG" id="crw:CROST_033540"/>
<reference evidence="2 3" key="1">
    <citation type="submission" date="2022-04" db="EMBL/GenBank/DDBJ databases">
        <title>Genome sequence of C. roseum typestrain.</title>
        <authorList>
            <person name="Poehlein A."/>
            <person name="Schoch T."/>
            <person name="Duerre P."/>
            <person name="Daniel R."/>
        </authorList>
    </citation>
    <scope>NUCLEOTIDE SEQUENCE [LARGE SCALE GENOMIC DNA]</scope>
    <source>
        <strain evidence="2 3">DSM 7320</strain>
    </source>
</reference>
<dbReference type="AlphaFoldDB" id="A0A1S8LR29"/>
<gene>
    <name evidence="2" type="ORF">CROST_033540</name>
</gene>
<sequence length="410" mass="48387">MERLNEIKDILYNSLLRNDGIDEILKLTYKYLNNSITICNSSYSVIATYPKHSSTELITNKDGTLYLPLDNLKTMQEEKLTDKIFHAKNSFFFKSKYLDYHMVFCPIRINNSVVGYICVRNTVRNLFDLDLKIVDVLSGILSLEMQKCNFYYGTCEAQFEYLLIDLIEKPIDNAEYSKELFNQLGRPLYSNLWFLIISSTNKDVLNSSKINYLKNQLQIIFPTDLIAYYNQHLTILISKNSNNPFSELEEYKFKNFLKFNCFTVSLSYCFTNISQLREYYLQAYKLLSSSSIIKAAKKEDRTIIYYENKVTDALLSYCTDKKFLFASIHPDILFLIEHDKKSKSELFLTLSTYLKQNRNAMKASKELHIHKSTFFYRLNKIEELLNLSLENYERLYNYELSLHIIDYLNM</sequence>
<dbReference type="InterPro" id="IPR051448">
    <property type="entry name" value="CdaR-like_regulators"/>
</dbReference>
<dbReference type="Proteomes" id="UP000190951">
    <property type="component" value="Chromosome"/>
</dbReference>
<keyword evidence="3" id="KW-1185">Reference proteome</keyword>
<organism evidence="2 3">
    <name type="scientific">Clostridium felsineum</name>
    <dbReference type="NCBI Taxonomy" id="36839"/>
    <lineage>
        <taxon>Bacteria</taxon>
        <taxon>Bacillati</taxon>
        <taxon>Bacillota</taxon>
        <taxon>Clostridia</taxon>
        <taxon>Eubacteriales</taxon>
        <taxon>Clostridiaceae</taxon>
        <taxon>Clostridium</taxon>
    </lineage>
</organism>